<reference evidence="1 2" key="1">
    <citation type="submission" date="2024-04" db="EMBL/GenBank/DDBJ databases">
        <title>Draft genome sequence of Pseudophaeobacter arcticus NBRC 116598.</title>
        <authorList>
            <person name="Miyakawa T."/>
            <person name="Kusuya Y."/>
            <person name="Miura T."/>
        </authorList>
    </citation>
    <scope>NUCLEOTIDE SEQUENCE [LARGE SCALE GENOMIC DNA]</scope>
    <source>
        <strain evidence="1 2">SU-CL00105</strain>
    </source>
</reference>
<sequence length="127" mass="14336">MIRQPTRPRAAFAWWNAALRDPRTPRHDGEPQAGYFKRRMVKGGPWVPLRIRLVQAIDPVTRELTEPEYHVAEQDGASFDPCPIWTHCRPISSQEYQDLLGRQAALPMMAATHAAVDLSQTPIQPGA</sequence>
<keyword evidence="2" id="KW-1185">Reference proteome</keyword>
<organism evidence="1 2">
    <name type="scientific">Pseudophaeobacter arcticus</name>
    <dbReference type="NCBI Taxonomy" id="385492"/>
    <lineage>
        <taxon>Bacteria</taxon>
        <taxon>Pseudomonadati</taxon>
        <taxon>Pseudomonadota</taxon>
        <taxon>Alphaproteobacteria</taxon>
        <taxon>Rhodobacterales</taxon>
        <taxon>Paracoccaceae</taxon>
        <taxon>Pseudophaeobacter</taxon>
    </lineage>
</organism>
<dbReference type="EMBL" id="BAABWU010000007">
    <property type="protein sequence ID" value="GAA6196660.1"/>
    <property type="molecule type" value="Genomic_DNA"/>
</dbReference>
<evidence type="ECO:0000313" key="1">
    <source>
        <dbReference type="EMBL" id="GAA6196660.1"/>
    </source>
</evidence>
<gene>
    <name evidence="1" type="ORF">NBRC116598_21040</name>
</gene>
<name>A0ABQ0ALE1_9RHOB</name>
<proteinExistence type="predicted"/>
<dbReference type="Proteomes" id="UP001441944">
    <property type="component" value="Unassembled WGS sequence"/>
</dbReference>
<accession>A0ABQ0ALE1</accession>
<protein>
    <submittedName>
        <fullName evidence="1">Uncharacterized protein</fullName>
    </submittedName>
</protein>
<evidence type="ECO:0000313" key="2">
    <source>
        <dbReference type="Proteomes" id="UP001441944"/>
    </source>
</evidence>
<dbReference type="RefSeq" id="WP_353399741.1">
    <property type="nucleotide sequence ID" value="NZ_BAABWU010000007.1"/>
</dbReference>
<comment type="caution">
    <text evidence="1">The sequence shown here is derived from an EMBL/GenBank/DDBJ whole genome shotgun (WGS) entry which is preliminary data.</text>
</comment>